<evidence type="ECO:0000259" key="1">
    <source>
        <dbReference type="Pfam" id="PF14344"/>
    </source>
</evidence>
<dbReference type="EMBL" id="FNQY01000001">
    <property type="protein sequence ID" value="SDZ73395.1"/>
    <property type="molecule type" value="Genomic_DNA"/>
</dbReference>
<dbReference type="InterPro" id="IPR025510">
    <property type="entry name" value="DUF4397"/>
</dbReference>
<name>A0A1H3VF31_9BACT</name>
<dbReference type="AlphaFoldDB" id="A0A1H3VF31"/>
<protein>
    <recommendedName>
        <fullName evidence="1">DUF4397 domain-containing protein</fullName>
    </recommendedName>
</protein>
<gene>
    <name evidence="2" type="ORF">SAMN05192529_10139</name>
</gene>
<proteinExistence type="predicted"/>
<evidence type="ECO:0000313" key="3">
    <source>
        <dbReference type="Proteomes" id="UP000199041"/>
    </source>
</evidence>
<dbReference type="OrthoDB" id="9792011at2"/>
<reference evidence="2 3" key="1">
    <citation type="submission" date="2016-10" db="EMBL/GenBank/DDBJ databases">
        <authorList>
            <person name="de Groot N.N."/>
        </authorList>
    </citation>
    <scope>NUCLEOTIDE SEQUENCE [LARGE SCALE GENOMIC DNA]</scope>
    <source>
        <strain evidence="2 3">Vu-144</strain>
    </source>
</reference>
<accession>A0A1H3VF31</accession>
<dbReference type="STRING" id="551991.SAMN05192529_10139"/>
<feature type="domain" description="DUF4397" evidence="1">
    <location>
        <begin position="32"/>
        <end position="147"/>
    </location>
</feature>
<keyword evidence="3" id="KW-1185">Reference proteome</keyword>
<organism evidence="2 3">
    <name type="scientific">Arachidicoccus rhizosphaerae</name>
    <dbReference type="NCBI Taxonomy" id="551991"/>
    <lineage>
        <taxon>Bacteria</taxon>
        <taxon>Pseudomonadati</taxon>
        <taxon>Bacteroidota</taxon>
        <taxon>Chitinophagia</taxon>
        <taxon>Chitinophagales</taxon>
        <taxon>Chitinophagaceae</taxon>
        <taxon>Arachidicoccus</taxon>
    </lineage>
</organism>
<dbReference type="Pfam" id="PF14344">
    <property type="entry name" value="DUF4397"/>
    <property type="match status" value="1"/>
</dbReference>
<dbReference type="RefSeq" id="WP_091391941.1">
    <property type="nucleotide sequence ID" value="NZ_FNQY01000001.1"/>
</dbReference>
<sequence>MRRIYLLLIVFIGLTLWACTKSSVTGNQSPTRIRLINAMPAKSFDLVLNSETLQDNIPYDSATPFLNGPAGFYKLLIHENGSTDTLINGNQYLQAGEKYSLFLIPDSSNRVDGVKLSVVTDNETAPLYDSAKFRFFNFAPDTTSVSVVRLKRKGISTSYDTIFPYLGIGRTYLDNSLNSTLGQYKSIYTDPFQAEYLFLFLKTNDPGVIIDSFSMPVEKGKFYTCYYEGYDSLNTGDYMRKPVVIVSEQ</sequence>
<evidence type="ECO:0000313" key="2">
    <source>
        <dbReference type="EMBL" id="SDZ73395.1"/>
    </source>
</evidence>
<dbReference type="Proteomes" id="UP000199041">
    <property type="component" value="Unassembled WGS sequence"/>
</dbReference>